<dbReference type="Pfam" id="PF13439">
    <property type="entry name" value="Glyco_transf_4"/>
    <property type="match status" value="1"/>
</dbReference>
<dbReference type="CDD" id="cd03811">
    <property type="entry name" value="GT4_GT28_WabH-like"/>
    <property type="match status" value="1"/>
</dbReference>
<evidence type="ECO:0000313" key="3">
    <source>
        <dbReference type="EMBL" id="TWF47413.1"/>
    </source>
</evidence>
<keyword evidence="4" id="KW-1185">Reference proteome</keyword>
<evidence type="ECO:0000259" key="1">
    <source>
        <dbReference type="Pfam" id="PF00534"/>
    </source>
</evidence>
<dbReference type="InterPro" id="IPR028098">
    <property type="entry name" value="Glyco_trans_4-like_N"/>
</dbReference>
<dbReference type="SUPFAM" id="SSF53756">
    <property type="entry name" value="UDP-Glycosyltransferase/glycogen phosphorylase"/>
    <property type="match status" value="1"/>
</dbReference>
<dbReference type="InterPro" id="IPR001296">
    <property type="entry name" value="Glyco_trans_1"/>
</dbReference>
<dbReference type="GO" id="GO:0016757">
    <property type="term" value="F:glycosyltransferase activity"/>
    <property type="evidence" value="ECO:0007669"/>
    <property type="project" value="InterPro"/>
</dbReference>
<protein>
    <submittedName>
        <fullName evidence="3">Glycosyltransferase involved in cell wall biosynthesis</fullName>
    </submittedName>
</protein>
<accession>A0A561QAM0</accession>
<feature type="domain" description="Glycosyl transferase family 1" evidence="1">
    <location>
        <begin position="201"/>
        <end position="355"/>
    </location>
</feature>
<dbReference type="Proteomes" id="UP000320653">
    <property type="component" value="Unassembled WGS sequence"/>
</dbReference>
<feature type="domain" description="Glycosyltransferase subfamily 4-like N-terminal" evidence="2">
    <location>
        <begin position="17"/>
        <end position="181"/>
    </location>
</feature>
<dbReference type="PANTHER" id="PTHR12526">
    <property type="entry name" value="GLYCOSYLTRANSFERASE"/>
    <property type="match status" value="1"/>
</dbReference>
<name>A0A561QAM0_9HYPH</name>
<dbReference type="RefSeq" id="WP_246690974.1">
    <property type="nucleotide sequence ID" value="NZ_VIWP01000012.1"/>
</dbReference>
<evidence type="ECO:0000313" key="4">
    <source>
        <dbReference type="Proteomes" id="UP000320653"/>
    </source>
</evidence>
<dbReference type="Pfam" id="PF00534">
    <property type="entry name" value="Glycos_transf_1"/>
    <property type="match status" value="1"/>
</dbReference>
<gene>
    <name evidence="3" type="ORF">FHW37_11252</name>
</gene>
<reference evidence="3 4" key="1">
    <citation type="submission" date="2019-06" db="EMBL/GenBank/DDBJ databases">
        <title>Sorghum-associated microbial communities from plants grown in Nebraska, USA.</title>
        <authorList>
            <person name="Schachtman D."/>
        </authorList>
    </citation>
    <scope>NUCLEOTIDE SEQUENCE [LARGE SCALE GENOMIC DNA]</scope>
    <source>
        <strain evidence="3 4">1225</strain>
    </source>
</reference>
<dbReference type="Gene3D" id="3.40.50.2000">
    <property type="entry name" value="Glycogen Phosphorylase B"/>
    <property type="match status" value="2"/>
</dbReference>
<evidence type="ECO:0000259" key="2">
    <source>
        <dbReference type="Pfam" id="PF13439"/>
    </source>
</evidence>
<dbReference type="EMBL" id="VIWP01000012">
    <property type="protein sequence ID" value="TWF47413.1"/>
    <property type="molecule type" value="Genomic_DNA"/>
</dbReference>
<sequence>MMPGARVTFHVPTLSGGGAERVFVLLANELSRRGYDVTLLVWNGKGPNAALIDRNVDLVSFDMPMSQGRFGKMATIQGLLRTARFFRRQKPDAVFSALNFANLIIAIALRLAGSGARYFPSYHNAMGLKTEGLAYYIVPVLNRITITRTAKAIGVSSGVSRNLVEKGFHVDQVVTIYNPLPPQTRRNPDIYAWEETLSTLGEGPIVAVLGRLVPVKDHGTLLQAFRRVLSKMDCRLAIFGDGPLAEALCDQARSLGISDRVMFAGYVNDPAACYAAADLVVSSSISEGFGNVLVEAMAAGVPVVSTDAPYGPREILAGGEFGALVPVGDPVALADAILSTLGRPVDEMKLRARARDFDISTIGDRYEALLEADRKPGQGRNL</sequence>
<keyword evidence="3" id="KW-0808">Transferase</keyword>
<dbReference type="AlphaFoldDB" id="A0A561QAM0"/>
<proteinExistence type="predicted"/>
<organism evidence="3 4">
    <name type="scientific">Neorhizobium alkalisoli</name>
    <dbReference type="NCBI Taxonomy" id="528178"/>
    <lineage>
        <taxon>Bacteria</taxon>
        <taxon>Pseudomonadati</taxon>
        <taxon>Pseudomonadota</taxon>
        <taxon>Alphaproteobacteria</taxon>
        <taxon>Hyphomicrobiales</taxon>
        <taxon>Rhizobiaceae</taxon>
        <taxon>Rhizobium/Agrobacterium group</taxon>
        <taxon>Neorhizobium</taxon>
    </lineage>
</organism>
<comment type="caution">
    <text evidence="3">The sequence shown here is derived from an EMBL/GenBank/DDBJ whole genome shotgun (WGS) entry which is preliminary data.</text>
</comment>